<dbReference type="Gene3D" id="2.60.450.10">
    <property type="entry name" value="Lipopolysaccharide (LPS) transport protein A like domain"/>
    <property type="match status" value="1"/>
</dbReference>
<dbReference type="EMBL" id="PRDL01000001">
    <property type="protein sequence ID" value="MBE8718684.1"/>
    <property type="molecule type" value="Genomic_DNA"/>
</dbReference>
<dbReference type="InterPro" id="IPR007543">
    <property type="entry name" value="LptD_C"/>
</dbReference>
<comment type="similarity">
    <text evidence="4">Belongs to the LptD family.</text>
</comment>
<evidence type="ECO:0000259" key="6">
    <source>
        <dbReference type="Pfam" id="PF04453"/>
    </source>
</evidence>
<dbReference type="InterPro" id="IPR050218">
    <property type="entry name" value="LptD"/>
</dbReference>
<evidence type="ECO:0000256" key="3">
    <source>
        <dbReference type="ARBA" id="ARBA00023237"/>
    </source>
</evidence>
<dbReference type="Pfam" id="PF04453">
    <property type="entry name" value="LptD"/>
    <property type="match status" value="1"/>
</dbReference>
<dbReference type="Proteomes" id="UP000652567">
    <property type="component" value="Unassembled WGS sequence"/>
</dbReference>
<keyword evidence="2 4" id="KW-0472">Membrane</keyword>
<name>A0A928V9V4_9GAMM</name>
<sequence length="854" mass="97681">MVDASPGNLLRSSKPARQILRRGQPVPVKPLAFVIAASICSLLPLHAIASACSNPETARDSGLDWVPVDQLTAAQRAAMPNACCGAYIAPLRTDADANAAPEMTALRATADSSDAQLQSRIAMQGNVSITQGYRSIRADNATYSPETRDASISGNIQLREPGMLLKADEARVDLDQGNSTLEGTEFVLYQSRVRGIADKLEKFGDRLIRLENSRFTSCEPGSNLWSVAGSEIKIRPDEHYGTARHMRLNIFDVPVLYSPYMRFPVGDERLTGFLFPSISFDRKTGIDDIEVPFYWNIAPNYDMTLMPRYMSEHGVVLNVEGRHLSNHFESLANVSYMADDKGNYDARTRQKIEQGLKEDHTGEERWMLNFNQLGGRGERWGTRIDYTDLSDNDYLLDLNRSSIDSNRQASVTQRMDADYRTDNWLFGAKVEEIRLLTNSNLPYRELPRVNADGRYRFGNFQLELDNEYARFDRNSFYRGNRTTLITGERFRSDYQLSWNKNMVWGFFKPAVAWRTLGYQLEDESLVNPDRDAPSLHAPQASIDMGLYFERDKNWFGQSFTQTLEPRVFYLYSDHANHDDLYNLTSDNRYVNFDTSQLTFTYSQLFRDTRFAGGDRLDDANQVSVGLSSAWIEQKTGVERLRMSVGQILYIDDRRVSIFSRDTDQPENYAQTSPIAARLSGQFGKSVRLNSDLVYDHRENHVDSASVTMRYMDDQYRILNLGYRYRRDPIMASPLNPNPVATEPQNQLDASVIWPVVGQWSVIARTNYDFEYQVELDTFAGLEYNDCCYRIRLMARRWLDFDYSANFLQRVTSSDYDRGVFVDIQLKGLGNISERVSNLMDKAIVNYSRRENALR</sequence>
<dbReference type="HAMAP" id="MF_01411">
    <property type="entry name" value="LPS_assembly_LptD"/>
    <property type="match status" value="1"/>
</dbReference>
<dbReference type="AlphaFoldDB" id="A0A928V9V4"/>
<evidence type="ECO:0000313" key="8">
    <source>
        <dbReference type="Proteomes" id="UP000652567"/>
    </source>
</evidence>
<evidence type="ECO:0000256" key="2">
    <source>
        <dbReference type="ARBA" id="ARBA00023136"/>
    </source>
</evidence>
<comment type="caution">
    <text evidence="4">Lacks conserved residue(s) required for the propagation of feature annotation.</text>
</comment>
<keyword evidence="1 4" id="KW-0732">Signal</keyword>
<reference evidence="7" key="1">
    <citation type="submission" date="2018-07" db="EMBL/GenBank/DDBJ databases">
        <title>Genome assembly of strain Ka43.</title>
        <authorList>
            <person name="Kukolya J."/>
            <person name="Nagy I."/>
            <person name="Horvath B."/>
            <person name="Toth A."/>
        </authorList>
    </citation>
    <scope>NUCLEOTIDE SEQUENCE</scope>
    <source>
        <strain evidence="7">KB43</strain>
    </source>
</reference>
<dbReference type="PANTHER" id="PTHR30189">
    <property type="entry name" value="LPS-ASSEMBLY PROTEIN"/>
    <property type="match status" value="1"/>
</dbReference>
<dbReference type="GO" id="GO:0043165">
    <property type="term" value="P:Gram-negative-bacterium-type cell outer membrane assembly"/>
    <property type="evidence" value="ECO:0007669"/>
    <property type="project" value="UniProtKB-UniRule"/>
</dbReference>
<dbReference type="RefSeq" id="WP_193911443.1">
    <property type="nucleotide sequence ID" value="NZ_PRDL01000001.1"/>
</dbReference>
<gene>
    <name evidence="4" type="primary">lptD</name>
    <name evidence="7" type="ORF">C4F51_16030</name>
</gene>
<comment type="caution">
    <text evidence="7">The sequence shown here is derived from an EMBL/GenBank/DDBJ whole genome shotgun (WGS) entry which is preliminary data.</text>
</comment>
<protein>
    <recommendedName>
        <fullName evidence="4">LPS-assembly protein LptD</fullName>
    </recommendedName>
</protein>
<evidence type="ECO:0000259" key="5">
    <source>
        <dbReference type="Pfam" id="PF03968"/>
    </source>
</evidence>
<feature type="domain" description="LptD C-terminal" evidence="6">
    <location>
        <begin position="364"/>
        <end position="759"/>
    </location>
</feature>
<keyword evidence="3 4" id="KW-0998">Cell outer membrane</keyword>
<keyword evidence="8" id="KW-1185">Reference proteome</keyword>
<dbReference type="InterPro" id="IPR020889">
    <property type="entry name" value="LipoPS_assembly_LptD"/>
</dbReference>
<dbReference type="GO" id="GO:0015920">
    <property type="term" value="P:lipopolysaccharide transport"/>
    <property type="evidence" value="ECO:0007669"/>
    <property type="project" value="InterPro"/>
</dbReference>
<comment type="function">
    <text evidence="4">Together with LptE, is involved in the assembly of lipopolysaccharide (LPS) at the surface of the outer membrane.</text>
</comment>
<feature type="domain" description="Organic solvent tolerance-like N-terminal" evidence="5">
    <location>
        <begin position="110"/>
        <end position="238"/>
    </location>
</feature>
<dbReference type="PANTHER" id="PTHR30189:SF1">
    <property type="entry name" value="LPS-ASSEMBLY PROTEIN LPTD"/>
    <property type="match status" value="1"/>
</dbReference>
<proteinExistence type="inferred from homology"/>
<comment type="subcellular location">
    <subcellularLocation>
        <location evidence="4">Cell outer membrane</location>
    </subcellularLocation>
</comment>
<evidence type="ECO:0000256" key="1">
    <source>
        <dbReference type="ARBA" id="ARBA00022729"/>
    </source>
</evidence>
<dbReference type="GO" id="GO:0009279">
    <property type="term" value="C:cell outer membrane"/>
    <property type="evidence" value="ECO:0007669"/>
    <property type="project" value="UniProtKB-SubCell"/>
</dbReference>
<dbReference type="Pfam" id="PF03968">
    <property type="entry name" value="LptD_N"/>
    <property type="match status" value="1"/>
</dbReference>
<comment type="subunit">
    <text evidence="4">Component of the lipopolysaccharide transport and assembly complex. Interacts with LptE and LptA.</text>
</comment>
<organism evidence="7 8">
    <name type="scientific">Cellvibrio polysaccharolyticus</name>
    <dbReference type="NCBI Taxonomy" id="2082724"/>
    <lineage>
        <taxon>Bacteria</taxon>
        <taxon>Pseudomonadati</taxon>
        <taxon>Pseudomonadota</taxon>
        <taxon>Gammaproteobacteria</taxon>
        <taxon>Cellvibrionales</taxon>
        <taxon>Cellvibrionaceae</taxon>
        <taxon>Cellvibrio</taxon>
    </lineage>
</organism>
<evidence type="ECO:0000313" key="7">
    <source>
        <dbReference type="EMBL" id="MBE8718684.1"/>
    </source>
</evidence>
<evidence type="ECO:0000256" key="4">
    <source>
        <dbReference type="HAMAP-Rule" id="MF_01411"/>
    </source>
</evidence>
<accession>A0A928V9V4</accession>
<dbReference type="InterPro" id="IPR005653">
    <property type="entry name" value="OstA-like_N"/>
</dbReference>
<dbReference type="GO" id="GO:1990351">
    <property type="term" value="C:transporter complex"/>
    <property type="evidence" value="ECO:0007669"/>
    <property type="project" value="TreeGrafter"/>
</dbReference>